<feature type="transmembrane region" description="Helical" evidence="8">
    <location>
        <begin position="128"/>
        <end position="151"/>
    </location>
</feature>
<feature type="transmembrane region" description="Helical" evidence="8">
    <location>
        <begin position="99"/>
        <end position="122"/>
    </location>
</feature>
<evidence type="ECO:0000256" key="7">
    <source>
        <dbReference type="ARBA" id="ARBA00023136"/>
    </source>
</evidence>
<feature type="domain" description="Major facilitator superfamily (MFS) profile" evidence="9">
    <location>
        <begin position="26"/>
        <end position="435"/>
    </location>
</feature>
<sequence length="457" mass="49395">MTSQSHSTQPLSQPTARPLNRNDYKTLGLSSLGGTLEFYDFVIFVFFTKTLSHLFFPGDNAFIAQMQTLGIFAAGYLARPLGGIIMAHYGDIIGRKRMFTLSIFLMAVPTLVIGLLPTYASIGVAAPLLLLLMRIMQGAAIGGEMPGAWVFIAEHTPKQRYGLGVGTLTSGITGGILLGSIVAIIVQRSYSAQEVNDFAWRIPFILGGIFGLISVYLRRFLQETPIFKEMAEKKALAQEMPVVSVIKNHKQACLITAALTWSLSTAIVVTILMTPSVIVEGIYKIDRTTSLEANCVATLTLTLGCIFWGWIGDKLGTRVSMTLSWGGLIVTAFHFYGSLDATMSGFQLALNYGLMGFFVGAIATTPIVSTRAFPPSIRFSGLSFAYNMAYAVFGGLTPMLTGAWLEKTAMAGAYYVAGVSFLAIAVAFLPLAYKGWTAVKPTTREKDVALQIDKVVS</sequence>
<evidence type="ECO:0000256" key="5">
    <source>
        <dbReference type="ARBA" id="ARBA00022847"/>
    </source>
</evidence>
<feature type="transmembrane region" description="Helical" evidence="8">
    <location>
        <begin position="27"/>
        <end position="48"/>
    </location>
</feature>
<feature type="transmembrane region" description="Helical" evidence="8">
    <location>
        <begin position="319"/>
        <end position="337"/>
    </location>
</feature>
<reference evidence="11" key="1">
    <citation type="submission" date="2015-06" db="EMBL/GenBank/DDBJ databases">
        <authorList>
            <person name="Urmite Genomes"/>
        </authorList>
    </citation>
    <scope>NUCLEOTIDE SEQUENCE [LARGE SCALE GENOMIC DNA]</scope>
    <source>
        <strain evidence="11">CSUR P1867</strain>
    </source>
</reference>
<dbReference type="EMBL" id="CVRY01000004">
    <property type="protein sequence ID" value="CRL63201.1"/>
    <property type="molecule type" value="Genomic_DNA"/>
</dbReference>
<evidence type="ECO:0000256" key="1">
    <source>
        <dbReference type="ARBA" id="ARBA00004651"/>
    </source>
</evidence>
<dbReference type="InterPro" id="IPR051084">
    <property type="entry name" value="H+-coupled_symporters"/>
</dbReference>
<dbReference type="GO" id="GO:0015293">
    <property type="term" value="F:symporter activity"/>
    <property type="evidence" value="ECO:0007669"/>
    <property type="project" value="UniProtKB-KW"/>
</dbReference>
<feature type="transmembrane region" description="Helical" evidence="8">
    <location>
        <begin position="60"/>
        <end position="78"/>
    </location>
</feature>
<dbReference type="PANTHER" id="PTHR43528:SF7">
    <property type="entry name" value="MFS TRANSPORTER"/>
    <property type="match status" value="1"/>
</dbReference>
<accession>A0A0G4QC76</accession>
<dbReference type="PANTHER" id="PTHR43528">
    <property type="entry name" value="ALPHA-KETOGLUTARATE PERMEASE"/>
    <property type="match status" value="1"/>
</dbReference>
<feature type="transmembrane region" description="Helical" evidence="8">
    <location>
        <begin position="411"/>
        <end position="433"/>
    </location>
</feature>
<keyword evidence="3" id="KW-1003">Cell membrane</keyword>
<keyword evidence="7 8" id="KW-0472">Membrane</keyword>
<evidence type="ECO:0000313" key="10">
    <source>
        <dbReference type="EMBL" id="CRL63201.1"/>
    </source>
</evidence>
<gene>
    <name evidence="10" type="primary">proP_1</name>
    <name evidence="10" type="ORF">BN1804_02384</name>
</gene>
<evidence type="ECO:0000256" key="2">
    <source>
        <dbReference type="ARBA" id="ARBA00022448"/>
    </source>
</evidence>
<evidence type="ECO:0000256" key="4">
    <source>
        <dbReference type="ARBA" id="ARBA00022692"/>
    </source>
</evidence>
<feature type="transmembrane region" description="Helical" evidence="8">
    <location>
        <begin position="163"/>
        <end position="186"/>
    </location>
</feature>
<feature type="transmembrane region" description="Helical" evidence="8">
    <location>
        <begin position="254"/>
        <end position="279"/>
    </location>
</feature>
<dbReference type="InterPro" id="IPR011701">
    <property type="entry name" value="MFS"/>
</dbReference>
<comment type="subcellular location">
    <subcellularLocation>
        <location evidence="1">Cell membrane</location>
        <topology evidence="1">Multi-pass membrane protein</topology>
    </subcellularLocation>
</comment>
<proteinExistence type="predicted"/>
<dbReference type="Gene3D" id="1.20.1250.20">
    <property type="entry name" value="MFS general substrate transporter like domains"/>
    <property type="match status" value="1"/>
</dbReference>
<dbReference type="PROSITE" id="PS50850">
    <property type="entry name" value="MFS"/>
    <property type="match status" value="1"/>
</dbReference>
<evidence type="ECO:0000313" key="11">
    <source>
        <dbReference type="Proteomes" id="UP000183920"/>
    </source>
</evidence>
<keyword evidence="6 8" id="KW-1133">Transmembrane helix</keyword>
<evidence type="ECO:0000259" key="9">
    <source>
        <dbReference type="PROSITE" id="PS50850"/>
    </source>
</evidence>
<evidence type="ECO:0000256" key="8">
    <source>
        <dbReference type="SAM" id="Phobius"/>
    </source>
</evidence>
<feature type="transmembrane region" description="Helical" evidence="8">
    <location>
        <begin position="384"/>
        <end position="405"/>
    </location>
</feature>
<evidence type="ECO:0000256" key="3">
    <source>
        <dbReference type="ARBA" id="ARBA00022475"/>
    </source>
</evidence>
<dbReference type="Pfam" id="PF07690">
    <property type="entry name" value="MFS_1"/>
    <property type="match status" value="1"/>
</dbReference>
<protein>
    <submittedName>
        <fullName evidence="10">Proline/betaine transporter</fullName>
    </submittedName>
</protein>
<dbReference type="InterPro" id="IPR036259">
    <property type="entry name" value="MFS_trans_sf"/>
</dbReference>
<organism evidence="10 11">
    <name type="scientific">Proteus penneri</name>
    <dbReference type="NCBI Taxonomy" id="102862"/>
    <lineage>
        <taxon>Bacteria</taxon>
        <taxon>Pseudomonadati</taxon>
        <taxon>Pseudomonadota</taxon>
        <taxon>Gammaproteobacteria</taxon>
        <taxon>Enterobacterales</taxon>
        <taxon>Morganellaceae</taxon>
        <taxon>Proteus</taxon>
    </lineage>
</organism>
<feature type="transmembrane region" description="Helical" evidence="8">
    <location>
        <begin position="198"/>
        <end position="217"/>
    </location>
</feature>
<evidence type="ECO:0000256" key="6">
    <source>
        <dbReference type="ARBA" id="ARBA00022989"/>
    </source>
</evidence>
<keyword evidence="5" id="KW-0769">Symport</keyword>
<keyword evidence="2" id="KW-0813">Transport</keyword>
<dbReference type="Proteomes" id="UP000183920">
    <property type="component" value="Unassembled WGS sequence"/>
</dbReference>
<dbReference type="GO" id="GO:0005886">
    <property type="term" value="C:plasma membrane"/>
    <property type="evidence" value="ECO:0007669"/>
    <property type="project" value="UniProtKB-SubCell"/>
</dbReference>
<feature type="transmembrane region" description="Helical" evidence="8">
    <location>
        <begin position="291"/>
        <end position="312"/>
    </location>
</feature>
<keyword evidence="4 8" id="KW-0812">Transmembrane</keyword>
<dbReference type="FunFam" id="1.20.1250.20:FF:000001">
    <property type="entry name" value="Dicarboxylate MFS transporter"/>
    <property type="match status" value="1"/>
</dbReference>
<dbReference type="RefSeq" id="WP_072064207.1">
    <property type="nucleotide sequence ID" value="NZ_CVRY01000004.1"/>
</dbReference>
<dbReference type="AlphaFoldDB" id="A0A0G4QC76"/>
<dbReference type="InterPro" id="IPR020846">
    <property type="entry name" value="MFS_dom"/>
</dbReference>
<feature type="transmembrane region" description="Helical" evidence="8">
    <location>
        <begin position="349"/>
        <end position="372"/>
    </location>
</feature>
<name>A0A0G4QC76_9GAMM</name>
<dbReference type="SUPFAM" id="SSF103473">
    <property type="entry name" value="MFS general substrate transporter"/>
    <property type="match status" value="1"/>
</dbReference>